<feature type="transmembrane region" description="Helical" evidence="6">
    <location>
        <begin position="87"/>
        <end position="107"/>
    </location>
</feature>
<dbReference type="AlphaFoldDB" id="Q245G6"/>
<accession>Q245G6</accession>
<gene>
    <name evidence="8" type="ORF">TTHERM_00732450</name>
</gene>
<evidence type="ECO:0000256" key="6">
    <source>
        <dbReference type="SAM" id="Phobius"/>
    </source>
</evidence>
<dbReference type="KEGG" id="tet:TTHERM_00732450"/>
<feature type="transmembrane region" description="Helical" evidence="6">
    <location>
        <begin position="137"/>
        <end position="155"/>
    </location>
</feature>
<evidence type="ECO:0000313" key="8">
    <source>
        <dbReference type="EMBL" id="EAS03398.2"/>
    </source>
</evidence>
<dbReference type="InterPro" id="IPR020846">
    <property type="entry name" value="MFS_dom"/>
</dbReference>
<dbReference type="Proteomes" id="UP000009168">
    <property type="component" value="Unassembled WGS sequence"/>
</dbReference>
<feature type="transmembrane region" description="Helical" evidence="6">
    <location>
        <begin position="216"/>
        <end position="239"/>
    </location>
</feature>
<dbReference type="InterPro" id="IPR011701">
    <property type="entry name" value="MFS"/>
</dbReference>
<dbReference type="HOGENOM" id="CLU_023132_4_2_1"/>
<feature type="transmembrane region" description="Helical" evidence="6">
    <location>
        <begin position="271"/>
        <end position="296"/>
    </location>
</feature>
<keyword evidence="4 6" id="KW-0472">Membrane</keyword>
<feature type="domain" description="Major facilitator superfamily (MFS) profile" evidence="7">
    <location>
        <begin position="45"/>
        <end position="459"/>
    </location>
</feature>
<evidence type="ECO:0000256" key="4">
    <source>
        <dbReference type="ARBA" id="ARBA00023136"/>
    </source>
</evidence>
<keyword evidence="3 6" id="KW-1133">Transmembrane helix</keyword>
<dbReference type="InterPro" id="IPR049680">
    <property type="entry name" value="FLVCR1-2_SLC49-like"/>
</dbReference>
<name>Q245G6_TETTS</name>
<feature type="compositionally biased region" description="Basic and acidic residues" evidence="5">
    <location>
        <begin position="1"/>
        <end position="13"/>
    </location>
</feature>
<keyword evidence="2 6" id="KW-0812">Transmembrane</keyword>
<dbReference type="eggNOG" id="KOG2563">
    <property type="taxonomic scope" value="Eukaryota"/>
</dbReference>
<feature type="transmembrane region" description="Helical" evidence="6">
    <location>
        <begin position="47"/>
        <end position="67"/>
    </location>
</feature>
<feature type="transmembrane region" description="Helical" evidence="6">
    <location>
        <begin position="398"/>
        <end position="421"/>
    </location>
</feature>
<dbReference type="GO" id="GO:0016020">
    <property type="term" value="C:membrane"/>
    <property type="evidence" value="ECO:0007669"/>
    <property type="project" value="UniProtKB-SubCell"/>
</dbReference>
<comment type="subcellular location">
    <subcellularLocation>
        <location evidence="1">Membrane</location>
        <topology evidence="1">Multi-pass membrane protein</topology>
    </subcellularLocation>
</comment>
<dbReference type="InterPro" id="IPR036259">
    <property type="entry name" value="MFS_trans_sf"/>
</dbReference>
<evidence type="ECO:0000313" key="9">
    <source>
        <dbReference type="Proteomes" id="UP000009168"/>
    </source>
</evidence>
<evidence type="ECO:0000256" key="2">
    <source>
        <dbReference type="ARBA" id="ARBA00022692"/>
    </source>
</evidence>
<evidence type="ECO:0000256" key="1">
    <source>
        <dbReference type="ARBA" id="ARBA00004141"/>
    </source>
</evidence>
<dbReference type="OrthoDB" id="422206at2759"/>
<dbReference type="PANTHER" id="PTHR10924:SF6">
    <property type="entry name" value="SOLUTE CARRIER FAMILY 49 MEMBER A3"/>
    <property type="match status" value="1"/>
</dbReference>
<feature type="transmembrane region" description="Helical" evidence="6">
    <location>
        <begin position="308"/>
        <end position="325"/>
    </location>
</feature>
<evidence type="ECO:0000259" key="7">
    <source>
        <dbReference type="PROSITE" id="PS50850"/>
    </source>
</evidence>
<dbReference type="Pfam" id="PF07690">
    <property type="entry name" value="MFS_1"/>
    <property type="match status" value="1"/>
</dbReference>
<protein>
    <submittedName>
        <fullName evidence="8">MFS transporter</fullName>
    </submittedName>
</protein>
<dbReference type="SUPFAM" id="SSF103473">
    <property type="entry name" value="MFS general substrate transporter"/>
    <property type="match status" value="1"/>
</dbReference>
<dbReference type="Gene3D" id="1.20.1250.20">
    <property type="entry name" value="MFS general substrate transporter like domains"/>
    <property type="match status" value="2"/>
</dbReference>
<dbReference type="PROSITE" id="PS50850">
    <property type="entry name" value="MFS"/>
    <property type="match status" value="1"/>
</dbReference>
<dbReference type="GO" id="GO:0022857">
    <property type="term" value="F:transmembrane transporter activity"/>
    <property type="evidence" value="ECO:0007669"/>
    <property type="project" value="InterPro"/>
</dbReference>
<dbReference type="PANTHER" id="PTHR10924">
    <property type="entry name" value="MAJOR FACILITATOR SUPERFAMILY PROTEIN-RELATED"/>
    <property type="match status" value="1"/>
</dbReference>
<feature type="transmembrane region" description="Helical" evidence="6">
    <location>
        <begin position="176"/>
        <end position="196"/>
    </location>
</feature>
<feature type="transmembrane region" description="Helical" evidence="6">
    <location>
        <begin position="114"/>
        <end position="131"/>
    </location>
</feature>
<evidence type="ECO:0000256" key="3">
    <source>
        <dbReference type="ARBA" id="ARBA00022989"/>
    </source>
</evidence>
<feature type="transmembrane region" description="Helical" evidence="6">
    <location>
        <begin position="337"/>
        <end position="356"/>
    </location>
</feature>
<dbReference type="EMBL" id="GG662485">
    <property type="protein sequence ID" value="EAS03398.2"/>
    <property type="molecule type" value="Genomic_DNA"/>
</dbReference>
<keyword evidence="9" id="KW-1185">Reference proteome</keyword>
<feature type="transmembrane region" description="Helical" evidence="6">
    <location>
        <begin position="362"/>
        <end position="386"/>
    </location>
</feature>
<dbReference type="OMA" id="VGCWIRW"/>
<evidence type="ECO:0000256" key="5">
    <source>
        <dbReference type="SAM" id="MobiDB-lite"/>
    </source>
</evidence>
<organism evidence="8 9">
    <name type="scientific">Tetrahymena thermophila (strain SB210)</name>
    <dbReference type="NCBI Taxonomy" id="312017"/>
    <lineage>
        <taxon>Eukaryota</taxon>
        <taxon>Sar</taxon>
        <taxon>Alveolata</taxon>
        <taxon>Ciliophora</taxon>
        <taxon>Intramacronucleata</taxon>
        <taxon>Oligohymenophorea</taxon>
        <taxon>Hymenostomatida</taxon>
        <taxon>Tetrahymenina</taxon>
        <taxon>Tetrahymenidae</taxon>
        <taxon>Tetrahymena</taxon>
    </lineage>
</organism>
<proteinExistence type="predicted"/>
<feature type="region of interest" description="Disordered" evidence="5">
    <location>
        <begin position="1"/>
        <end position="24"/>
    </location>
</feature>
<dbReference type="InParanoid" id="Q245G6"/>
<sequence>MDKQSTASEKHPSDGFLPETDQDFTPSDLERIEKQAESKFQVYQYRFFNIAIYILGMMQISIMQNSFAPQANELSVVYGLSSTVYNLTSLVHMIMHVPVSFPANFIVDKYGTKVGNTIACVFSLAACWIRCLVNKSFAFAIIGQLLVGCANPFLINAINKISSNWFYPSSRAAVTGFLSFFSTVTGVVGLVIPGIYFSGYKASDDTSDNYQHGKDLTFNLLLISAVIVSSTSVLNLLFYKDKPATPPSFSANVDREDFKTALQILIKKRTYVLITVCFSFCYGCFIDFAVVLGQLVGPYGFESQHTSTLSVVCVFSGVFGSVIFIRMLKKTSAYKKLSGLGILGTIVASILMIFILQTEIFGLLICCAVILGFFVIPIIPILLELANEVCFPIGEATVTGFIYTISHVVSFLLGSLFSLIIDSAKDSNEKMGSVYVLIAFVAIFAVSLSTVFFMKQDLKRTKAEKDQVVDHSDSKIVNHIDIDEKENADMHIPLNKQQNNSLVSSSKSD</sequence>
<reference evidence="9" key="1">
    <citation type="journal article" date="2006" name="PLoS Biol.">
        <title>Macronuclear genome sequence of the ciliate Tetrahymena thermophila, a model eukaryote.</title>
        <authorList>
            <person name="Eisen J.A."/>
            <person name="Coyne R.S."/>
            <person name="Wu M."/>
            <person name="Wu D."/>
            <person name="Thiagarajan M."/>
            <person name="Wortman J.R."/>
            <person name="Badger J.H."/>
            <person name="Ren Q."/>
            <person name="Amedeo P."/>
            <person name="Jones K.M."/>
            <person name="Tallon L.J."/>
            <person name="Delcher A.L."/>
            <person name="Salzberg S.L."/>
            <person name="Silva J.C."/>
            <person name="Haas B.J."/>
            <person name="Majoros W.H."/>
            <person name="Farzad M."/>
            <person name="Carlton J.M."/>
            <person name="Smith R.K. Jr."/>
            <person name="Garg J."/>
            <person name="Pearlman R.E."/>
            <person name="Karrer K.M."/>
            <person name="Sun L."/>
            <person name="Manning G."/>
            <person name="Elde N.C."/>
            <person name="Turkewitz A.P."/>
            <person name="Asai D.J."/>
            <person name="Wilkes D.E."/>
            <person name="Wang Y."/>
            <person name="Cai H."/>
            <person name="Collins K."/>
            <person name="Stewart B.A."/>
            <person name="Lee S.R."/>
            <person name="Wilamowska K."/>
            <person name="Weinberg Z."/>
            <person name="Ruzzo W.L."/>
            <person name="Wloga D."/>
            <person name="Gaertig J."/>
            <person name="Frankel J."/>
            <person name="Tsao C.-C."/>
            <person name="Gorovsky M.A."/>
            <person name="Keeling P.J."/>
            <person name="Waller R.F."/>
            <person name="Patron N.J."/>
            <person name="Cherry J.M."/>
            <person name="Stover N.A."/>
            <person name="Krieger C.J."/>
            <person name="del Toro C."/>
            <person name="Ryder H.F."/>
            <person name="Williamson S.C."/>
            <person name="Barbeau R.A."/>
            <person name="Hamilton E.P."/>
            <person name="Orias E."/>
        </authorList>
    </citation>
    <scope>NUCLEOTIDE SEQUENCE [LARGE SCALE GENOMIC DNA]</scope>
    <source>
        <strain evidence="9">SB210</strain>
    </source>
</reference>
<dbReference type="RefSeq" id="XP_001023643.2">
    <property type="nucleotide sequence ID" value="XM_001023643.3"/>
</dbReference>
<feature type="transmembrane region" description="Helical" evidence="6">
    <location>
        <begin position="433"/>
        <end position="454"/>
    </location>
</feature>
<dbReference type="GeneID" id="7847063"/>